<dbReference type="Gene3D" id="2.30.30.940">
    <property type="match status" value="1"/>
</dbReference>
<reference evidence="2" key="1">
    <citation type="submission" date="2023-07" db="EMBL/GenBank/DDBJ databases">
        <title>Chromosome-level genome assembly of Artemia franciscana.</title>
        <authorList>
            <person name="Jo E."/>
        </authorList>
    </citation>
    <scope>NUCLEOTIDE SEQUENCE</scope>
    <source>
        <tissue evidence="2">Whole body</tissue>
    </source>
</reference>
<evidence type="ECO:0000313" key="3">
    <source>
        <dbReference type="Proteomes" id="UP001187531"/>
    </source>
</evidence>
<dbReference type="Proteomes" id="UP001187531">
    <property type="component" value="Unassembled WGS sequence"/>
</dbReference>
<dbReference type="Gene3D" id="3.40.50.300">
    <property type="entry name" value="P-loop containing nucleotide triphosphate hydrolases"/>
    <property type="match status" value="2"/>
</dbReference>
<dbReference type="PANTHER" id="PTHR47642:SF6">
    <property type="entry name" value="ATP-DEPENDENT DNA HELICASE"/>
    <property type="match status" value="1"/>
</dbReference>
<dbReference type="InterPro" id="IPR049163">
    <property type="entry name" value="Pif1-like_2B_dom"/>
</dbReference>
<feature type="domain" description="DNA helicase Pif1-like 2B" evidence="1">
    <location>
        <begin position="181"/>
        <end position="213"/>
    </location>
</feature>
<sequence>MLMYIHLRLTEIKSTNFPMRNANFVLFGDFLQLRPVSANPPFIPLTRLEIRNRLGSMGSFNLWHEFEYDELTINMRQKNDKPYADALANIRLGNCEEQYLQCLSTRKFGCMESAGYFDAHKRRLQANKQHTAKGNELETCYTDCHCCLSSVVRNKRIEEEAAKSVSSFADDCKRTAGALTTLVLSIGARVMLQRNIAVDKGLVNGSMGYVKEFKSIPSGEIVSVLVQFDGQDQLTSIGRATVRFEALKEVYSTRKQFPLQLAFAITIHKSQGLSLECAIVDAGSRCFGPGMIYVALSRVTTSAGLHLVELDPSKIIADMEAISEYNRLRSSEVLQVIKQLRKGKAPGHDGIVTEHLRCSSPLLIEHLTLLYQMCLDSGAVPKSFALEAVEKTGAELQYPLARQQEAVKGERSSKRWGWSFVAEASWRSKIVYKNKNIVEEAGTWRKEIDSKNRKIEEMTTWRREIDNENKEMTVEHKKITISGLGLVSAMRKIAAFFEK</sequence>
<dbReference type="CDD" id="cd18809">
    <property type="entry name" value="SF1_C_RecD"/>
    <property type="match status" value="1"/>
</dbReference>
<gene>
    <name evidence="2" type="ORF">QYM36_014769</name>
</gene>
<protein>
    <recommendedName>
        <fullName evidence="1">DNA helicase Pif1-like 2B domain-containing protein</fullName>
    </recommendedName>
</protein>
<dbReference type="AlphaFoldDB" id="A0AA88KYR3"/>
<organism evidence="2 3">
    <name type="scientific">Artemia franciscana</name>
    <name type="common">Brine shrimp</name>
    <name type="synonym">Artemia sanfranciscana</name>
    <dbReference type="NCBI Taxonomy" id="6661"/>
    <lineage>
        <taxon>Eukaryota</taxon>
        <taxon>Metazoa</taxon>
        <taxon>Ecdysozoa</taxon>
        <taxon>Arthropoda</taxon>
        <taxon>Crustacea</taxon>
        <taxon>Branchiopoda</taxon>
        <taxon>Anostraca</taxon>
        <taxon>Artemiidae</taxon>
        <taxon>Artemia</taxon>
    </lineage>
</organism>
<name>A0AA88KYR3_ARTSF</name>
<dbReference type="PANTHER" id="PTHR47642">
    <property type="entry name" value="ATP-DEPENDENT DNA HELICASE"/>
    <property type="match status" value="1"/>
</dbReference>
<dbReference type="SUPFAM" id="SSF52540">
    <property type="entry name" value="P-loop containing nucleoside triphosphate hydrolases"/>
    <property type="match status" value="1"/>
</dbReference>
<dbReference type="InterPro" id="IPR027417">
    <property type="entry name" value="P-loop_NTPase"/>
</dbReference>
<accession>A0AA88KYR3</accession>
<evidence type="ECO:0000313" key="2">
    <source>
        <dbReference type="EMBL" id="KAK2706841.1"/>
    </source>
</evidence>
<dbReference type="Pfam" id="PF21530">
    <property type="entry name" value="Pif1_2B_dom"/>
    <property type="match status" value="1"/>
</dbReference>
<proteinExistence type="predicted"/>
<dbReference type="InterPro" id="IPR051055">
    <property type="entry name" value="PIF1_helicase"/>
</dbReference>
<dbReference type="EMBL" id="JAVRJZ010000019">
    <property type="protein sequence ID" value="KAK2706841.1"/>
    <property type="molecule type" value="Genomic_DNA"/>
</dbReference>
<comment type="caution">
    <text evidence="2">The sequence shown here is derived from an EMBL/GenBank/DDBJ whole genome shotgun (WGS) entry which is preliminary data.</text>
</comment>
<keyword evidence="3" id="KW-1185">Reference proteome</keyword>
<evidence type="ECO:0000259" key="1">
    <source>
        <dbReference type="Pfam" id="PF21530"/>
    </source>
</evidence>